<dbReference type="EMBL" id="FTNE01000019">
    <property type="protein sequence ID" value="SIR20914.1"/>
    <property type="molecule type" value="Genomic_DNA"/>
</dbReference>
<evidence type="ECO:0000256" key="8">
    <source>
        <dbReference type="PROSITE-ProRule" id="PRU00339"/>
    </source>
</evidence>
<accession>A0A8G2FLL1</accession>
<evidence type="ECO:0000313" key="11">
    <source>
        <dbReference type="Proteomes" id="UP000186308"/>
    </source>
</evidence>
<evidence type="ECO:0000313" key="10">
    <source>
        <dbReference type="EMBL" id="SIR20914.1"/>
    </source>
</evidence>
<dbReference type="PANTHER" id="PTHR44835">
    <property type="entry name" value="UDP-N-ACETYLGLUCOSAMINE--PEPTIDE N-ACETYLGLUCOSAMINYLTRANSFERASE SPINDLY-RELATED"/>
    <property type="match status" value="1"/>
</dbReference>
<evidence type="ECO:0000259" key="9">
    <source>
        <dbReference type="Pfam" id="PF13844"/>
    </source>
</evidence>
<comment type="pathway">
    <text evidence="1">Protein modification; protein glycosylation.</text>
</comment>
<dbReference type="Gene3D" id="3.40.50.2000">
    <property type="entry name" value="Glycogen Phosphorylase B"/>
    <property type="match status" value="1"/>
</dbReference>
<dbReference type="Gene3D" id="1.25.40.10">
    <property type="entry name" value="Tetratricopeptide repeat domain"/>
    <property type="match status" value="3"/>
</dbReference>
<dbReference type="Gene3D" id="3.40.50.11380">
    <property type="match status" value="1"/>
</dbReference>
<dbReference type="SUPFAM" id="SSF48452">
    <property type="entry name" value="TPR-like"/>
    <property type="match status" value="2"/>
</dbReference>
<dbReference type="Proteomes" id="UP000186308">
    <property type="component" value="Unassembled WGS sequence"/>
</dbReference>
<name>A0A8G2FLL1_ACIRU</name>
<evidence type="ECO:0000256" key="1">
    <source>
        <dbReference type="ARBA" id="ARBA00004922"/>
    </source>
</evidence>
<evidence type="ECO:0000256" key="6">
    <source>
        <dbReference type="ARBA" id="ARBA00022737"/>
    </source>
</evidence>
<organism evidence="10 11">
    <name type="scientific">Acidiphilium rubrum</name>
    <dbReference type="NCBI Taxonomy" id="526"/>
    <lineage>
        <taxon>Bacteria</taxon>
        <taxon>Pseudomonadati</taxon>
        <taxon>Pseudomonadota</taxon>
        <taxon>Alphaproteobacteria</taxon>
        <taxon>Acetobacterales</taxon>
        <taxon>Acidocellaceae</taxon>
        <taxon>Acidiphilium</taxon>
    </lineage>
</organism>
<keyword evidence="6" id="KW-0677">Repeat</keyword>
<evidence type="ECO:0000256" key="7">
    <source>
        <dbReference type="ARBA" id="ARBA00022803"/>
    </source>
</evidence>
<feature type="domain" description="O-GlcNAc transferase C-terminal" evidence="9">
    <location>
        <begin position="361"/>
        <end position="512"/>
    </location>
</feature>
<proteinExistence type="inferred from homology"/>
<dbReference type="PANTHER" id="PTHR44835:SF1">
    <property type="entry name" value="PROTEIN O-GLCNAC TRANSFERASE"/>
    <property type="match status" value="1"/>
</dbReference>
<sequence>MLDAGRSDPAIETPITLLSRAILLEDQGERDEARTLMSQVADMAPDWDEPWLRIGQSWRGEGRRAEAIAAYDAALLRNPNRFESLLARGVLTLAQNPQNAVVLLQRAADVAPDQHQVWHALGYALTVLDQGVAAADALATAGRLAPNCLLYAVDLMDVMRRYGLDEVTSPPEWSDGVRLAMDGRAASSRGAFDEAADLLEAAAILLPDDVLVLKDLAAVYLGTMRPEMAEPLLREATRLLPGDAVTMNDLAVAMARLYRFGEAEALMNQIGGDDALPPQMLFNRGTLRAALGDFEGSRRDIDAAKAATSDLRLALQSECALLPYRSDANAASLRDAMAALGNVLPRDDSPLMRLRPLSAADRDRPLRIGLLSNTLRLHPVAWLTFAGLKALDQTRFSLHCFGHYESSDVFAPDFAQHVAAWHDIDAMTDREAAAFIATQDIDILIDLSGIGDGGRTPIMAYRPAPVQIKWVGTQASTSGVPTMDWLISDRWETPEGYDRFYTEKLLRMPDGYVCYTPPPQAADVSALPAFTNGHLTFGCLNNLAKLTDASLELWARLLARLPDARLILRCPQFSEPRVLERFIGRAEALGLPSSRLTLQGKASHQLFIASYRDIDIALDPYPYSGGLTTCEALYMGVPVITLAGDFFAARHSVSHLSNVGVEGCVATTPDEYIERALAMARDLPGLAALRARLRAQVLQSPLCDAPRFGKNLDDALRFSWHEYCAVALSAAA</sequence>
<evidence type="ECO:0000256" key="5">
    <source>
        <dbReference type="ARBA" id="ARBA00022679"/>
    </source>
</evidence>
<reference evidence="10 11" key="1">
    <citation type="submission" date="2017-01" db="EMBL/GenBank/DDBJ databases">
        <authorList>
            <person name="Varghese N."/>
            <person name="Submissions S."/>
        </authorList>
    </citation>
    <scope>NUCLEOTIDE SEQUENCE [LARGE SCALE GENOMIC DNA]</scope>
    <source>
        <strain evidence="10 11">ATCC 35905</strain>
    </source>
</reference>
<dbReference type="Pfam" id="PF13844">
    <property type="entry name" value="Glyco_transf_41"/>
    <property type="match status" value="2"/>
</dbReference>
<dbReference type="GO" id="GO:0097363">
    <property type="term" value="F:protein O-acetylglucosaminyltransferase activity"/>
    <property type="evidence" value="ECO:0007669"/>
    <property type="project" value="UniProtKB-EC"/>
</dbReference>
<keyword evidence="7 8" id="KW-0802">TPR repeat</keyword>
<comment type="similarity">
    <text evidence="2">Belongs to the glycosyltransferase 41 family. O-GlcNAc transferase subfamily.</text>
</comment>
<evidence type="ECO:0000256" key="4">
    <source>
        <dbReference type="ARBA" id="ARBA00022676"/>
    </source>
</evidence>
<dbReference type="InterPro" id="IPR019734">
    <property type="entry name" value="TPR_rpt"/>
</dbReference>
<comment type="caution">
    <text evidence="10">The sequence shown here is derived from an EMBL/GenBank/DDBJ whole genome shotgun (WGS) entry which is preliminary data.</text>
</comment>
<dbReference type="AlphaFoldDB" id="A0A8G2FLL1"/>
<dbReference type="EC" id="2.4.1.255" evidence="3"/>
<dbReference type="InterPro" id="IPR011990">
    <property type="entry name" value="TPR-like_helical_dom_sf"/>
</dbReference>
<dbReference type="SMART" id="SM00028">
    <property type="entry name" value="TPR"/>
    <property type="match status" value="6"/>
</dbReference>
<keyword evidence="11" id="KW-1185">Reference proteome</keyword>
<dbReference type="OrthoDB" id="146908at2"/>
<feature type="repeat" description="TPR" evidence="8">
    <location>
        <begin position="48"/>
        <end position="81"/>
    </location>
</feature>
<dbReference type="InterPro" id="IPR029489">
    <property type="entry name" value="OGT/SEC/SPY_C"/>
</dbReference>
<dbReference type="InterPro" id="IPR051939">
    <property type="entry name" value="Glycosyltr_41/O-GlcNAc_trsf"/>
</dbReference>
<dbReference type="PROSITE" id="PS50005">
    <property type="entry name" value="TPR"/>
    <property type="match status" value="1"/>
</dbReference>
<dbReference type="SUPFAM" id="SSF53756">
    <property type="entry name" value="UDP-Glycosyltransferase/glycogen phosphorylase"/>
    <property type="match status" value="1"/>
</dbReference>
<evidence type="ECO:0000256" key="2">
    <source>
        <dbReference type="ARBA" id="ARBA00005386"/>
    </source>
</evidence>
<keyword evidence="4" id="KW-0328">Glycosyltransferase</keyword>
<evidence type="ECO:0000256" key="3">
    <source>
        <dbReference type="ARBA" id="ARBA00011970"/>
    </source>
</evidence>
<keyword evidence="5 10" id="KW-0808">Transferase</keyword>
<dbReference type="RefSeq" id="WP_029312607.1">
    <property type="nucleotide sequence ID" value="NZ_FTNE01000019.1"/>
</dbReference>
<gene>
    <name evidence="10" type="ORF">SAMN05421828_11936</name>
</gene>
<feature type="domain" description="O-GlcNAc transferase C-terminal" evidence="9">
    <location>
        <begin position="535"/>
        <end position="711"/>
    </location>
</feature>
<protein>
    <recommendedName>
        <fullName evidence="3">protein O-GlcNAc transferase</fullName>
        <ecNumber evidence="3">2.4.1.255</ecNumber>
    </recommendedName>
</protein>